<accession>A0AAW1MLG5</accession>
<comment type="caution">
    <text evidence="1">The sequence shown here is derived from an EMBL/GenBank/DDBJ whole genome shotgun (WGS) entry which is preliminary data.</text>
</comment>
<dbReference type="SUPFAM" id="SSF46938">
    <property type="entry name" value="CRAL/TRIO N-terminal domain"/>
    <property type="match status" value="1"/>
</dbReference>
<proteinExistence type="predicted"/>
<dbReference type="InterPro" id="IPR036273">
    <property type="entry name" value="CRAL/TRIO_N_dom_sf"/>
</dbReference>
<reference evidence="1 2" key="1">
    <citation type="journal article" date="2024" name="BMC Genomics">
        <title>De novo assembly and annotation of Popillia japonica's genome with initial clues to its potential as an invasive pest.</title>
        <authorList>
            <person name="Cucini C."/>
            <person name="Boschi S."/>
            <person name="Funari R."/>
            <person name="Cardaioli E."/>
            <person name="Iannotti N."/>
            <person name="Marturano G."/>
            <person name="Paoli F."/>
            <person name="Bruttini M."/>
            <person name="Carapelli A."/>
            <person name="Frati F."/>
            <person name="Nardi F."/>
        </authorList>
    </citation>
    <scope>NUCLEOTIDE SEQUENCE [LARGE SCALE GENOMIC DNA]</scope>
    <source>
        <strain evidence="1">DMR45628</strain>
    </source>
</reference>
<evidence type="ECO:0000313" key="2">
    <source>
        <dbReference type="Proteomes" id="UP001458880"/>
    </source>
</evidence>
<protein>
    <submittedName>
        <fullName evidence="1">Uncharacterized protein</fullName>
    </submittedName>
</protein>
<name>A0AAW1MLG5_POPJA</name>
<dbReference type="AlphaFoldDB" id="A0AAW1MLG5"/>
<dbReference type="EMBL" id="JASPKY010000038">
    <property type="protein sequence ID" value="KAK9746761.1"/>
    <property type="molecule type" value="Genomic_DNA"/>
</dbReference>
<keyword evidence="2" id="KW-1185">Reference proteome</keyword>
<organism evidence="1 2">
    <name type="scientific">Popillia japonica</name>
    <name type="common">Japanese beetle</name>
    <dbReference type="NCBI Taxonomy" id="7064"/>
    <lineage>
        <taxon>Eukaryota</taxon>
        <taxon>Metazoa</taxon>
        <taxon>Ecdysozoa</taxon>
        <taxon>Arthropoda</taxon>
        <taxon>Hexapoda</taxon>
        <taxon>Insecta</taxon>
        <taxon>Pterygota</taxon>
        <taxon>Neoptera</taxon>
        <taxon>Endopterygota</taxon>
        <taxon>Coleoptera</taxon>
        <taxon>Polyphaga</taxon>
        <taxon>Scarabaeiformia</taxon>
        <taxon>Scarabaeidae</taxon>
        <taxon>Rutelinae</taxon>
        <taxon>Popillia</taxon>
    </lineage>
</organism>
<evidence type="ECO:0000313" key="1">
    <source>
        <dbReference type="EMBL" id="KAK9746761.1"/>
    </source>
</evidence>
<gene>
    <name evidence="1" type="ORF">QE152_g5936</name>
</gene>
<dbReference type="Proteomes" id="UP001458880">
    <property type="component" value="Unassembled WGS sequence"/>
</dbReference>
<sequence length="203" mass="23812">MEVLTSEEETRILTETSNIDVDKLEHYIDLFEKWFDGQKHLPKTYGGSCFKKFLIWAKLDFEKAKKRFVKFCYNTVTHKEFFCNRSITLKTELEPLKYLQITILKENEDLLKHIPPQCLPQDCTILKGKFLKHIPPQCLPQDCGGSSETLQQLKKKLEQHFVDNSKFYVDLGNLQPTGPIPIPEEYKDNYSNEFGSFRKLNID</sequence>